<feature type="compositionally biased region" description="Low complexity" evidence="4">
    <location>
        <begin position="15"/>
        <end position="25"/>
    </location>
</feature>
<dbReference type="Gene3D" id="3.60.20.10">
    <property type="entry name" value="Glutamine Phosphoribosylpyrophosphate, subunit 1, domain 1"/>
    <property type="match status" value="1"/>
</dbReference>
<evidence type="ECO:0000313" key="7">
    <source>
        <dbReference type="Proteomes" id="UP001153069"/>
    </source>
</evidence>
<sequence length="1165" mass="127818">MLRSLSRTASRALTKTKTNTTSSNNTKRHCGLLAAVDNVWSPTYTGPSQSAILTDEYTLRSATGTMIHRGPDGRHTARGSLTSNAHWVMGHQRLAIVDPDSHAADMPFLLTFGAGSENEQRVKLAANGEIYNHKILYQDIVDNHGWTEERISASDCEVIAHACACLGPKEAVKRLDGMFAFCLFEEAKDGQPAAAFAARDPVGIKPLYYGTTQDGAYVFASELKALVGHVVPSSVEAVPPGHYWTPQTGLVRYHSPEWNFSEDYAPWETKENPTDDEIREAFRAAVSKRMMADVDYGFFLSGGVDSCIVSHALMPMYREETGDDRPIPAFTVGMEDSPDMMAARAMVDALGGDKYIDHRPRVFTGDEVFGLIPKIIYHMETYEAELIRSAIPNWLLAERAGADVKMVLTGEGSDELFAGYLYFMDAKTPRHIQNELRRIYNMLGDINLHRTDRMTMAHSLEARVPFLDTKFTELIMSVDPSVKIVDREAVATNSEGREKTFLRKLFEGPNANGDSIPHPVLWRAKAMQCEGVGEDWVSMLQRKVAEEVSDAEMDNAATLYPLNTPHTKEELYYRRIFEETYSGMAHVINPWEGGCRAAGAAWESDSYTREGLANTNVLTHAFQNKSRSAAFSTMANNQGGKRSFSSVAAYRDDAIQDAQDSGFNLFESYLTQGSDDRSMILPNSGTNKYHCKPQPIASNDIFRGSCTCNTPTESGYAAAMKLFDDKLASKQTEAEVEEALNGIFENQRQRIASALELPEGVEVALCPSGSDAEYLPIAIARVLQPETQNGKKIVNIVTQLKEIGAGTNVAAGGTYFSTHAPLYGKVPDGVTRLNGFGDDGLKEVSIPARERDGSVLDASALAIDIAEKEGDAYTILHGVFGGKTGLRDNVMPGSGDGGSASLGVIDACQGRFSLEELHSWLEQDSIVLFTGSKFFQAPPFCGALFIPKRIADKLRESPPPEPMEMYGKEGLGGFFSDKELPECFESWKPLLRRNDSVGNNVGLALRWEAGLAGMESLSKTPDVDRIKAVEDWATSVTHMVQSNPEQLDAWCVERSIVSIRLKREDGSGWLNMSELRDVYRYMSMDVSSAVPSASPEEKAALSTCCFVGQPVDVSETHAILRIALGSESLANYLNDPSGTLGEDETAVKKLAVIAKNFSILKQSSF</sequence>
<dbReference type="GO" id="GO:0006529">
    <property type="term" value="P:asparagine biosynthetic process"/>
    <property type="evidence" value="ECO:0007669"/>
    <property type="project" value="InterPro"/>
</dbReference>
<evidence type="ECO:0000259" key="5">
    <source>
        <dbReference type="PROSITE" id="PS51278"/>
    </source>
</evidence>
<dbReference type="PANTHER" id="PTHR11772:SF2">
    <property type="entry name" value="ASPARAGINE SYNTHETASE [GLUTAMINE-HYDROLYZING]"/>
    <property type="match status" value="1"/>
</dbReference>
<dbReference type="GO" id="GO:0004066">
    <property type="term" value="F:asparagine synthase (glutamine-hydrolyzing) activity"/>
    <property type="evidence" value="ECO:0007669"/>
    <property type="project" value="InterPro"/>
</dbReference>
<dbReference type="InterPro" id="IPR033738">
    <property type="entry name" value="AsnB_N"/>
</dbReference>
<feature type="region of interest" description="Disordered" evidence="4">
    <location>
        <begin position="1"/>
        <end position="26"/>
    </location>
</feature>
<evidence type="ECO:0000256" key="4">
    <source>
        <dbReference type="SAM" id="MobiDB-lite"/>
    </source>
</evidence>
<dbReference type="InterPro" id="IPR017932">
    <property type="entry name" value="GATase_2_dom"/>
</dbReference>
<evidence type="ECO:0000256" key="2">
    <source>
        <dbReference type="ARBA" id="ARBA00022741"/>
    </source>
</evidence>
<gene>
    <name evidence="6" type="ORF">SEMRO_6_G005530.1</name>
</gene>
<dbReference type="Proteomes" id="UP001153069">
    <property type="component" value="Unassembled WGS sequence"/>
</dbReference>
<feature type="compositionally biased region" description="Polar residues" evidence="4">
    <location>
        <begin position="1"/>
        <end position="13"/>
    </location>
</feature>
<dbReference type="PROSITE" id="PS51278">
    <property type="entry name" value="GATASE_TYPE_2"/>
    <property type="match status" value="1"/>
</dbReference>
<evidence type="ECO:0000313" key="6">
    <source>
        <dbReference type="EMBL" id="CAB9496582.1"/>
    </source>
</evidence>
<proteinExistence type="predicted"/>
<organism evidence="6 7">
    <name type="scientific">Seminavis robusta</name>
    <dbReference type="NCBI Taxonomy" id="568900"/>
    <lineage>
        <taxon>Eukaryota</taxon>
        <taxon>Sar</taxon>
        <taxon>Stramenopiles</taxon>
        <taxon>Ochrophyta</taxon>
        <taxon>Bacillariophyta</taxon>
        <taxon>Bacillariophyceae</taxon>
        <taxon>Bacillariophycidae</taxon>
        <taxon>Naviculales</taxon>
        <taxon>Naviculaceae</taxon>
        <taxon>Seminavis</taxon>
    </lineage>
</organism>
<dbReference type="SUPFAM" id="SSF52402">
    <property type="entry name" value="Adenine nucleotide alpha hydrolases-like"/>
    <property type="match status" value="1"/>
</dbReference>
<dbReference type="SUPFAM" id="SSF56235">
    <property type="entry name" value="N-terminal nucleophile aminohydrolases (Ntn hydrolases)"/>
    <property type="match status" value="1"/>
</dbReference>
<dbReference type="Pfam" id="PF13537">
    <property type="entry name" value="GATase_7"/>
    <property type="match status" value="1"/>
</dbReference>
<name>A0A9N8D555_9STRA</name>
<evidence type="ECO:0000256" key="1">
    <source>
        <dbReference type="ARBA" id="ARBA00022598"/>
    </source>
</evidence>
<dbReference type="Gene3D" id="3.40.50.620">
    <property type="entry name" value="HUPs"/>
    <property type="match status" value="1"/>
</dbReference>
<comment type="caution">
    <text evidence="6">The sequence shown here is derived from an EMBL/GenBank/DDBJ whole genome shotgun (WGS) entry which is preliminary data.</text>
</comment>
<dbReference type="CDD" id="cd00712">
    <property type="entry name" value="AsnB"/>
    <property type="match status" value="1"/>
</dbReference>
<dbReference type="InterPro" id="IPR050795">
    <property type="entry name" value="Asn_Synthetase"/>
</dbReference>
<dbReference type="InterPro" id="IPR001962">
    <property type="entry name" value="Asn_synthase"/>
</dbReference>
<keyword evidence="3" id="KW-0067">ATP-binding</keyword>
<keyword evidence="7" id="KW-1185">Reference proteome</keyword>
<feature type="domain" description="Glutamine amidotransferase type-2" evidence="5">
    <location>
        <begin position="30"/>
        <end position="249"/>
    </location>
</feature>
<dbReference type="InterPro" id="IPR014729">
    <property type="entry name" value="Rossmann-like_a/b/a_fold"/>
</dbReference>
<dbReference type="CDD" id="cd01991">
    <property type="entry name" value="Asn_synthase_B_C"/>
    <property type="match status" value="1"/>
</dbReference>
<dbReference type="OrthoDB" id="409189at2759"/>
<reference evidence="6" key="1">
    <citation type="submission" date="2020-06" db="EMBL/GenBank/DDBJ databases">
        <authorList>
            <consortium name="Plant Systems Biology data submission"/>
        </authorList>
    </citation>
    <scope>NUCLEOTIDE SEQUENCE</scope>
    <source>
        <strain evidence="6">D6</strain>
    </source>
</reference>
<evidence type="ECO:0000256" key="3">
    <source>
        <dbReference type="ARBA" id="ARBA00022840"/>
    </source>
</evidence>
<keyword evidence="1" id="KW-0436">Ligase</keyword>
<protein>
    <submittedName>
        <fullName evidence="6">Asparagine synthetase [glutamine-hydrolyzing]</fullName>
    </submittedName>
</protein>
<dbReference type="Pfam" id="PF00733">
    <property type="entry name" value="Asn_synthase"/>
    <property type="match status" value="2"/>
</dbReference>
<accession>A0A9N8D555</accession>
<dbReference type="GO" id="GO:0005524">
    <property type="term" value="F:ATP binding"/>
    <property type="evidence" value="ECO:0007669"/>
    <property type="project" value="UniProtKB-KW"/>
</dbReference>
<dbReference type="EMBL" id="CAICTM010000006">
    <property type="protein sequence ID" value="CAB9496582.1"/>
    <property type="molecule type" value="Genomic_DNA"/>
</dbReference>
<dbReference type="PANTHER" id="PTHR11772">
    <property type="entry name" value="ASPARAGINE SYNTHETASE"/>
    <property type="match status" value="1"/>
</dbReference>
<dbReference type="InterPro" id="IPR029055">
    <property type="entry name" value="Ntn_hydrolases_N"/>
</dbReference>
<dbReference type="AlphaFoldDB" id="A0A9N8D555"/>
<dbReference type="GO" id="GO:0005829">
    <property type="term" value="C:cytosol"/>
    <property type="evidence" value="ECO:0007669"/>
    <property type="project" value="TreeGrafter"/>
</dbReference>
<keyword evidence="2" id="KW-0547">Nucleotide-binding</keyword>